<organism evidence="11 12">
    <name type="scientific">Paracidovorax wautersii</name>
    <dbReference type="NCBI Taxonomy" id="1177982"/>
    <lineage>
        <taxon>Bacteria</taxon>
        <taxon>Pseudomonadati</taxon>
        <taxon>Pseudomonadota</taxon>
        <taxon>Betaproteobacteria</taxon>
        <taxon>Burkholderiales</taxon>
        <taxon>Comamonadaceae</taxon>
        <taxon>Paracidovorax</taxon>
    </lineage>
</organism>
<sequence length="488" mass="54999">MKFIRLPRFYISFPLAVLVIVVLIGISELSYQRSRQALADMSELLDARQSIQDMLRYVLDAEAGQRGYLLTGDKRYLEPYQSATLNIERERQTLHRWLTSHPYEIAQTHEFFSRITRKQLEMEVSLRLHDVGNQVALRSVMDTKVGLERMNAIRAVADAMLRSLDQASNDAQQQVRSTLMMSRGAIALVCLLGLLCIYLYLRQGETLQTINERQQRLLQKERDQLEIQVQRRTHRLAQLATYLQNVREDERARLARELHDELGALLTAAKLDVTRLRNYIGDVNADATQRIHHLVEMLNSGIALKRRIIEDLRPSSLSNLGLAAALEILTREYQDRSGLDVRLSLEPVEGLSANAELTIYRLIQEALTNVSKYAQARRIDIQLRVHTDSVQVLVRDDGSGFNPEDIKPSTHGLDGMRHRVEANGGQLAVRSAPGAGTTIEATLPRQLPPAPGASPAAFDDIGTDAYLILPPFHGHPYKRLTIAIGGGR</sequence>
<gene>
    <name evidence="11" type="primary">liaS_3</name>
    <name evidence="11" type="ORF">GAK30_01290</name>
</gene>
<dbReference type="Gene3D" id="1.20.5.1930">
    <property type="match status" value="1"/>
</dbReference>
<evidence type="ECO:0000256" key="7">
    <source>
        <dbReference type="ARBA" id="ARBA00022840"/>
    </source>
</evidence>
<keyword evidence="4" id="KW-0808">Transferase</keyword>
<dbReference type="GO" id="GO:0000155">
    <property type="term" value="F:phosphorelay sensor kinase activity"/>
    <property type="evidence" value="ECO:0007669"/>
    <property type="project" value="InterPro"/>
</dbReference>
<keyword evidence="8" id="KW-0902">Two-component regulatory system</keyword>
<evidence type="ECO:0000256" key="6">
    <source>
        <dbReference type="ARBA" id="ARBA00022777"/>
    </source>
</evidence>
<dbReference type="InterPro" id="IPR003594">
    <property type="entry name" value="HATPase_dom"/>
</dbReference>
<feature type="transmembrane region" description="Helical" evidence="9">
    <location>
        <begin position="184"/>
        <end position="201"/>
    </location>
</feature>
<name>A0A7V8JR60_9BURK</name>
<evidence type="ECO:0000256" key="5">
    <source>
        <dbReference type="ARBA" id="ARBA00022741"/>
    </source>
</evidence>
<evidence type="ECO:0000256" key="2">
    <source>
        <dbReference type="ARBA" id="ARBA00012438"/>
    </source>
</evidence>
<evidence type="ECO:0000259" key="10">
    <source>
        <dbReference type="PROSITE" id="PS50109"/>
    </source>
</evidence>
<feature type="transmembrane region" description="Helical" evidence="9">
    <location>
        <begin position="6"/>
        <end position="26"/>
    </location>
</feature>
<keyword evidence="6 11" id="KW-0418">Kinase</keyword>
<keyword evidence="5" id="KW-0547">Nucleotide-binding</keyword>
<evidence type="ECO:0000313" key="12">
    <source>
        <dbReference type="Proteomes" id="UP000461670"/>
    </source>
</evidence>
<evidence type="ECO:0000256" key="8">
    <source>
        <dbReference type="ARBA" id="ARBA00023012"/>
    </source>
</evidence>
<evidence type="ECO:0000256" key="1">
    <source>
        <dbReference type="ARBA" id="ARBA00000085"/>
    </source>
</evidence>
<protein>
    <recommendedName>
        <fullName evidence="2">histidine kinase</fullName>
        <ecNumber evidence="2">2.7.13.3</ecNumber>
    </recommendedName>
</protein>
<keyword evidence="3" id="KW-0597">Phosphoprotein</keyword>
<keyword evidence="9" id="KW-0812">Transmembrane</keyword>
<dbReference type="InterPro" id="IPR007891">
    <property type="entry name" value="CHASE3"/>
</dbReference>
<reference evidence="12" key="1">
    <citation type="journal article" date="2020" name="MBio">
        <title>Horizontal gene transfer to a defensive symbiont with a reduced genome amongst a multipartite beetle microbiome.</title>
        <authorList>
            <person name="Waterworth S.C."/>
            <person name="Florez L.V."/>
            <person name="Rees E.R."/>
            <person name="Hertweck C."/>
            <person name="Kaltenpoth M."/>
            <person name="Kwan J.C."/>
        </authorList>
    </citation>
    <scope>NUCLEOTIDE SEQUENCE [LARGE SCALE GENOMIC DNA]</scope>
</reference>
<dbReference type="CDD" id="cd16917">
    <property type="entry name" value="HATPase_UhpB-NarQ-NarX-like"/>
    <property type="match status" value="1"/>
</dbReference>
<keyword evidence="7" id="KW-0067">ATP-binding</keyword>
<dbReference type="PROSITE" id="PS50109">
    <property type="entry name" value="HIS_KIN"/>
    <property type="match status" value="1"/>
</dbReference>
<dbReference type="Pfam" id="PF05227">
    <property type="entry name" value="CHASE3"/>
    <property type="match status" value="1"/>
</dbReference>
<accession>A0A7V8JR60</accession>
<dbReference type="InterPro" id="IPR005467">
    <property type="entry name" value="His_kinase_dom"/>
</dbReference>
<evidence type="ECO:0000256" key="3">
    <source>
        <dbReference type="ARBA" id="ARBA00022553"/>
    </source>
</evidence>
<dbReference type="Proteomes" id="UP000461670">
    <property type="component" value="Unassembled WGS sequence"/>
</dbReference>
<dbReference type="Pfam" id="PF02518">
    <property type="entry name" value="HATPase_c"/>
    <property type="match status" value="1"/>
</dbReference>
<dbReference type="GO" id="GO:0046983">
    <property type="term" value="F:protein dimerization activity"/>
    <property type="evidence" value="ECO:0007669"/>
    <property type="project" value="InterPro"/>
</dbReference>
<dbReference type="GO" id="GO:0005524">
    <property type="term" value="F:ATP binding"/>
    <property type="evidence" value="ECO:0007669"/>
    <property type="project" value="UniProtKB-KW"/>
</dbReference>
<dbReference type="CDD" id="cd19410">
    <property type="entry name" value="HK9-like_sensor"/>
    <property type="match status" value="1"/>
</dbReference>
<proteinExistence type="predicted"/>
<dbReference type="InterPro" id="IPR011712">
    <property type="entry name" value="Sig_transdc_His_kin_sub3_dim/P"/>
</dbReference>
<comment type="caution">
    <text evidence="11">The sequence shown here is derived from an EMBL/GenBank/DDBJ whole genome shotgun (WGS) entry which is preliminary data.</text>
</comment>
<dbReference type="InterPro" id="IPR036890">
    <property type="entry name" value="HATPase_C_sf"/>
</dbReference>
<evidence type="ECO:0000256" key="4">
    <source>
        <dbReference type="ARBA" id="ARBA00022679"/>
    </source>
</evidence>
<dbReference type="EMBL" id="WNDQ01000013">
    <property type="protein sequence ID" value="KAF1022319.1"/>
    <property type="molecule type" value="Genomic_DNA"/>
</dbReference>
<dbReference type="GO" id="GO:0016020">
    <property type="term" value="C:membrane"/>
    <property type="evidence" value="ECO:0007669"/>
    <property type="project" value="InterPro"/>
</dbReference>
<dbReference type="InterPro" id="IPR050482">
    <property type="entry name" value="Sensor_HK_TwoCompSys"/>
</dbReference>
<dbReference type="SMART" id="SM00387">
    <property type="entry name" value="HATPase_c"/>
    <property type="match status" value="1"/>
</dbReference>
<keyword evidence="9" id="KW-1133">Transmembrane helix</keyword>
<dbReference type="PANTHER" id="PTHR24421">
    <property type="entry name" value="NITRATE/NITRITE SENSOR PROTEIN NARX-RELATED"/>
    <property type="match status" value="1"/>
</dbReference>
<dbReference type="EC" id="2.7.13.3" evidence="2"/>
<evidence type="ECO:0000256" key="9">
    <source>
        <dbReference type="SAM" id="Phobius"/>
    </source>
</evidence>
<feature type="domain" description="Histidine kinase" evidence="10">
    <location>
        <begin position="253"/>
        <end position="447"/>
    </location>
</feature>
<evidence type="ECO:0000313" key="11">
    <source>
        <dbReference type="EMBL" id="KAF1022319.1"/>
    </source>
</evidence>
<keyword evidence="9" id="KW-0472">Membrane</keyword>
<dbReference type="Gene3D" id="3.30.565.10">
    <property type="entry name" value="Histidine kinase-like ATPase, C-terminal domain"/>
    <property type="match status" value="1"/>
</dbReference>
<dbReference type="AlphaFoldDB" id="A0A7V8JR60"/>
<dbReference type="PANTHER" id="PTHR24421:SF10">
    <property type="entry name" value="NITRATE_NITRITE SENSOR PROTEIN NARQ"/>
    <property type="match status" value="1"/>
</dbReference>
<dbReference type="Pfam" id="PF07730">
    <property type="entry name" value="HisKA_3"/>
    <property type="match status" value="1"/>
</dbReference>
<dbReference type="SUPFAM" id="SSF55874">
    <property type="entry name" value="ATPase domain of HSP90 chaperone/DNA topoisomerase II/histidine kinase"/>
    <property type="match status" value="1"/>
</dbReference>
<comment type="catalytic activity">
    <reaction evidence="1">
        <text>ATP + protein L-histidine = ADP + protein N-phospho-L-histidine.</text>
        <dbReference type="EC" id="2.7.13.3"/>
    </reaction>
</comment>